<dbReference type="Gene3D" id="3.40.50.300">
    <property type="entry name" value="P-loop containing nucleotide triphosphate hydrolases"/>
    <property type="match status" value="1"/>
</dbReference>
<keyword evidence="12" id="KW-1185">Reference proteome</keyword>
<protein>
    <submittedName>
        <fullName evidence="11">ATP-binding cassette domain-containing protein</fullName>
    </submittedName>
</protein>
<dbReference type="Proteomes" id="UP000661894">
    <property type="component" value="Unassembled WGS sequence"/>
</dbReference>
<dbReference type="InterPro" id="IPR003439">
    <property type="entry name" value="ABC_transporter-like_ATP-bd"/>
</dbReference>
<keyword evidence="3" id="KW-1003">Cell membrane</keyword>
<dbReference type="InterPro" id="IPR027417">
    <property type="entry name" value="P-loop_NTPase"/>
</dbReference>
<keyword evidence="6" id="KW-1278">Translocase</keyword>
<gene>
    <name evidence="11" type="ORF">H9624_11150</name>
</gene>
<proteinExistence type="inferred from homology"/>
<name>A0ABR8Z3R1_9MICO</name>
<evidence type="ECO:0000313" key="12">
    <source>
        <dbReference type="Proteomes" id="UP000661894"/>
    </source>
</evidence>
<dbReference type="Pfam" id="PF00005">
    <property type="entry name" value="ABC_tran"/>
    <property type="match status" value="1"/>
</dbReference>
<reference evidence="11 12" key="1">
    <citation type="submission" date="2020-08" db="EMBL/GenBank/DDBJ databases">
        <title>A Genomic Blueprint of the Chicken Gut Microbiome.</title>
        <authorList>
            <person name="Gilroy R."/>
            <person name="Ravi A."/>
            <person name="Getino M."/>
            <person name="Pursley I."/>
            <person name="Horton D.L."/>
            <person name="Alikhan N.-F."/>
            <person name="Baker D."/>
            <person name="Gharbi K."/>
            <person name="Hall N."/>
            <person name="Watson M."/>
            <person name="Adriaenssens E.M."/>
            <person name="Foster-Nyarko E."/>
            <person name="Jarju S."/>
            <person name="Secka A."/>
            <person name="Antonio M."/>
            <person name="Oren A."/>
            <person name="Chaudhuri R."/>
            <person name="La Ragione R.M."/>
            <person name="Hildebrand F."/>
            <person name="Pallen M.J."/>
        </authorList>
    </citation>
    <scope>NUCLEOTIDE SEQUENCE [LARGE SCALE GENOMIC DNA]</scope>
    <source>
        <strain evidence="11 12">Sa1BUA1</strain>
    </source>
</reference>
<evidence type="ECO:0000256" key="7">
    <source>
        <dbReference type="ARBA" id="ARBA00023136"/>
    </source>
</evidence>
<dbReference type="SUPFAM" id="SSF52540">
    <property type="entry name" value="P-loop containing nucleoside triphosphate hydrolases"/>
    <property type="match status" value="1"/>
</dbReference>
<dbReference type="InterPro" id="IPR050763">
    <property type="entry name" value="ABC_transporter_ATP-binding"/>
</dbReference>
<evidence type="ECO:0000256" key="8">
    <source>
        <dbReference type="ARBA" id="ARBA00023251"/>
    </source>
</evidence>
<evidence type="ECO:0000256" key="6">
    <source>
        <dbReference type="ARBA" id="ARBA00022967"/>
    </source>
</evidence>
<organism evidence="11 12">
    <name type="scientific">Oceanitalea stevensii</name>
    <dbReference type="NCBI Taxonomy" id="2763072"/>
    <lineage>
        <taxon>Bacteria</taxon>
        <taxon>Bacillati</taxon>
        <taxon>Actinomycetota</taxon>
        <taxon>Actinomycetes</taxon>
        <taxon>Micrococcales</taxon>
        <taxon>Bogoriellaceae</taxon>
        <taxon>Georgenia</taxon>
    </lineage>
</organism>
<evidence type="ECO:0000256" key="3">
    <source>
        <dbReference type="ARBA" id="ARBA00022475"/>
    </source>
</evidence>
<evidence type="ECO:0000313" key="11">
    <source>
        <dbReference type="EMBL" id="MBD8062874.1"/>
    </source>
</evidence>
<dbReference type="PROSITE" id="PS50893">
    <property type="entry name" value="ABC_TRANSPORTER_2"/>
    <property type="match status" value="1"/>
</dbReference>
<evidence type="ECO:0000256" key="5">
    <source>
        <dbReference type="ARBA" id="ARBA00022840"/>
    </source>
</evidence>
<dbReference type="SMART" id="SM00382">
    <property type="entry name" value="AAA"/>
    <property type="match status" value="1"/>
</dbReference>
<sequence length="328" mass="34398">MGNGPAIEAEGLVKRFKETTAVDGVDLTVERGTVFGLLGPNGAGKTTIVRMLATLLVPDAGTARVLGHDIRTQADAVRTDVGLTGQYASVDEDLTGTENLVVLARLYGFSAARAKQRAAELLAAFDLADAAGKQVKNYSGGMHRRIDLAASLVMSPRVLYLDEPTTGLDPRSRNQVWDIIRLLVAQGTTVLLTTQYLDEADQLADRIAVIDHGRLIAEGTAPQLKASVGTGTVTLRVAERAERPRAAAVLDDVLGTPVTELPDGLGLSARVPDHAPDSPARALVALHAAGVTVPEFSLGQPSLDEVFLALTGSPAEEPAEQTTAEATS</sequence>
<dbReference type="RefSeq" id="WP_251839980.1">
    <property type="nucleotide sequence ID" value="NZ_JACSPO010000006.1"/>
</dbReference>
<dbReference type="PANTHER" id="PTHR42711">
    <property type="entry name" value="ABC TRANSPORTER ATP-BINDING PROTEIN"/>
    <property type="match status" value="1"/>
</dbReference>
<dbReference type="NCBIfam" id="TIGR01188">
    <property type="entry name" value="drrA"/>
    <property type="match status" value="1"/>
</dbReference>
<evidence type="ECO:0000256" key="1">
    <source>
        <dbReference type="ARBA" id="ARBA00004202"/>
    </source>
</evidence>
<keyword evidence="4" id="KW-0547">Nucleotide-binding</keyword>
<evidence type="ECO:0000256" key="9">
    <source>
        <dbReference type="ARBA" id="ARBA00049985"/>
    </source>
</evidence>
<evidence type="ECO:0000259" key="10">
    <source>
        <dbReference type="PROSITE" id="PS50893"/>
    </source>
</evidence>
<feature type="domain" description="ABC transporter" evidence="10">
    <location>
        <begin position="7"/>
        <end position="237"/>
    </location>
</feature>
<dbReference type="GO" id="GO:0005524">
    <property type="term" value="F:ATP binding"/>
    <property type="evidence" value="ECO:0007669"/>
    <property type="project" value="UniProtKB-KW"/>
</dbReference>
<evidence type="ECO:0000256" key="2">
    <source>
        <dbReference type="ARBA" id="ARBA00022448"/>
    </source>
</evidence>
<accession>A0ABR8Z3R1</accession>
<dbReference type="EMBL" id="JACSPO010000006">
    <property type="protein sequence ID" value="MBD8062874.1"/>
    <property type="molecule type" value="Genomic_DNA"/>
</dbReference>
<dbReference type="InterPro" id="IPR003593">
    <property type="entry name" value="AAA+_ATPase"/>
</dbReference>
<keyword evidence="2" id="KW-0813">Transport</keyword>
<keyword evidence="5 11" id="KW-0067">ATP-binding</keyword>
<dbReference type="PANTHER" id="PTHR42711:SF19">
    <property type="entry name" value="DOXORUBICIN RESISTANCE ATP-BINDING PROTEIN DRRA"/>
    <property type="match status" value="1"/>
</dbReference>
<comment type="subcellular location">
    <subcellularLocation>
        <location evidence="1">Cell membrane</location>
        <topology evidence="1">Peripheral membrane protein</topology>
    </subcellularLocation>
</comment>
<dbReference type="InterPro" id="IPR005894">
    <property type="entry name" value="DrrA"/>
</dbReference>
<comment type="similarity">
    <text evidence="9">Belongs to the ABC transporter superfamily. Drug exporter-1 (DrugE1) (TC 3.A.1.105) family.</text>
</comment>
<evidence type="ECO:0000256" key="4">
    <source>
        <dbReference type="ARBA" id="ARBA00022741"/>
    </source>
</evidence>
<keyword evidence="8" id="KW-0046">Antibiotic resistance</keyword>
<comment type="caution">
    <text evidence="11">The sequence shown here is derived from an EMBL/GenBank/DDBJ whole genome shotgun (WGS) entry which is preliminary data.</text>
</comment>
<keyword evidence="7" id="KW-0472">Membrane</keyword>